<name>A0A0C4EQD8_PUCT1</name>
<reference evidence="1" key="2">
    <citation type="submission" date="2016-05" db="EMBL/GenBank/DDBJ databases">
        <title>Comparative analysis highlights variable genome content of wheat rusts and divergence of the mating loci.</title>
        <authorList>
            <person name="Cuomo C.A."/>
            <person name="Bakkeren G."/>
            <person name="Szabo L."/>
            <person name="Khalil H."/>
            <person name="Joly D."/>
            <person name="Goldberg J."/>
            <person name="Young S."/>
            <person name="Zeng Q."/>
            <person name="Fellers J."/>
        </authorList>
    </citation>
    <scope>NUCLEOTIDE SEQUENCE [LARGE SCALE GENOMIC DNA]</scope>
    <source>
        <strain evidence="1">1-1 BBBD Race 1</strain>
    </source>
</reference>
<keyword evidence="3" id="KW-1185">Reference proteome</keyword>
<proteinExistence type="predicted"/>
<evidence type="ECO:0000313" key="3">
    <source>
        <dbReference type="Proteomes" id="UP000005240"/>
    </source>
</evidence>
<sequence>MSACGGAGAGQLGVAGKLVTGLDEGNLEGHEAVPGEAFLKQGGIHKMPVKFAERGEGLGHQWDLDDPFRVGERLGGVEQMQVQVGDEVEGQESQPGAFGGCLGREGGPFAEIGTACGGHVGHLDRFEMLA</sequence>
<reference evidence="1" key="1">
    <citation type="submission" date="2009-11" db="EMBL/GenBank/DDBJ databases">
        <authorList>
            <consortium name="The Broad Institute Genome Sequencing Platform"/>
            <person name="Ward D."/>
            <person name="Feldgarden M."/>
            <person name="Earl A."/>
            <person name="Young S.K."/>
            <person name="Zeng Q."/>
            <person name="Koehrsen M."/>
            <person name="Alvarado L."/>
            <person name="Berlin A."/>
            <person name="Bochicchio J."/>
            <person name="Borenstein D."/>
            <person name="Chapman S.B."/>
            <person name="Chen Z."/>
            <person name="Engels R."/>
            <person name="Freedman E."/>
            <person name="Gellesch M."/>
            <person name="Goldberg J."/>
            <person name="Griggs A."/>
            <person name="Gujja S."/>
            <person name="Heilman E."/>
            <person name="Heiman D."/>
            <person name="Hepburn T."/>
            <person name="Howarth C."/>
            <person name="Jen D."/>
            <person name="Larson L."/>
            <person name="Lewis B."/>
            <person name="Mehta T."/>
            <person name="Park D."/>
            <person name="Pearson M."/>
            <person name="Roberts A."/>
            <person name="Saif S."/>
            <person name="Shea T."/>
            <person name="Shenoy N."/>
            <person name="Sisk P."/>
            <person name="Stolte C."/>
            <person name="Sykes S."/>
            <person name="Thomson T."/>
            <person name="Walk T."/>
            <person name="White J."/>
            <person name="Yandava C."/>
            <person name="Izard J."/>
            <person name="Baranova O.V."/>
            <person name="Blanton J.M."/>
            <person name="Tanner A.C."/>
            <person name="Dewhirst F.E."/>
            <person name="Haas B."/>
            <person name="Nusbaum C."/>
            <person name="Birren B."/>
        </authorList>
    </citation>
    <scope>NUCLEOTIDE SEQUENCE [LARGE SCALE GENOMIC DNA]</scope>
    <source>
        <strain evidence="1">1-1 BBBD Race 1</strain>
    </source>
</reference>
<organism evidence="1">
    <name type="scientific">Puccinia triticina (isolate 1-1 / race 1 (BBBD))</name>
    <name type="common">Brown leaf rust fungus</name>
    <dbReference type="NCBI Taxonomy" id="630390"/>
    <lineage>
        <taxon>Eukaryota</taxon>
        <taxon>Fungi</taxon>
        <taxon>Dikarya</taxon>
        <taxon>Basidiomycota</taxon>
        <taxon>Pucciniomycotina</taxon>
        <taxon>Pucciniomycetes</taxon>
        <taxon>Pucciniales</taxon>
        <taxon>Pucciniaceae</taxon>
        <taxon>Puccinia</taxon>
    </lineage>
</organism>
<reference evidence="2 3" key="3">
    <citation type="journal article" date="2017" name="G3 (Bethesda)">
        <title>Comparative analysis highlights variable genome content of wheat rusts and divergence of the mating loci.</title>
        <authorList>
            <person name="Cuomo C.A."/>
            <person name="Bakkeren G."/>
            <person name="Khalil H.B."/>
            <person name="Panwar V."/>
            <person name="Joly D."/>
            <person name="Linning R."/>
            <person name="Sakthikumar S."/>
            <person name="Song X."/>
            <person name="Adiconis X."/>
            <person name="Fan L."/>
            <person name="Goldberg J.M."/>
            <person name="Levin J.Z."/>
            <person name="Young S."/>
            <person name="Zeng Q."/>
            <person name="Anikster Y."/>
            <person name="Bruce M."/>
            <person name="Wang M."/>
            <person name="Yin C."/>
            <person name="McCallum B."/>
            <person name="Szabo L.J."/>
            <person name="Hulbert S."/>
            <person name="Chen X."/>
            <person name="Fellers J.P."/>
        </authorList>
    </citation>
    <scope>NUCLEOTIDE SEQUENCE</scope>
    <source>
        <strain evidence="2">isolate 1-1 / race 1 (BBBD)</strain>
        <strain evidence="3">Isolate 1-1 / race 1 (BBBD)</strain>
    </source>
</reference>
<dbReference type="VEuPathDB" id="FungiDB:PTTG_02996"/>
<dbReference type="EMBL" id="ADAS02000895">
    <property type="protein sequence ID" value="OAV86683.1"/>
    <property type="molecule type" value="Genomic_DNA"/>
</dbReference>
<reference evidence="2" key="4">
    <citation type="submission" date="2025-05" db="UniProtKB">
        <authorList>
            <consortium name="EnsemblFungi"/>
        </authorList>
    </citation>
    <scope>IDENTIFICATION</scope>
    <source>
        <strain evidence="2">isolate 1-1 / race 1 (BBBD)</strain>
    </source>
</reference>
<dbReference type="EnsemblFungi" id="PTTG_02996-t43_1">
    <property type="protein sequence ID" value="PTTG_02996-t43_1-p1"/>
    <property type="gene ID" value="PTTG_02996"/>
</dbReference>
<evidence type="ECO:0000313" key="1">
    <source>
        <dbReference type="EMBL" id="OAV86683.1"/>
    </source>
</evidence>
<evidence type="ECO:0000313" key="2">
    <source>
        <dbReference type="EnsemblFungi" id="PTTG_02996-t43_1-p1"/>
    </source>
</evidence>
<accession>A0A0C4EQD8</accession>
<protein>
    <submittedName>
        <fullName evidence="1 2">Uncharacterized protein</fullName>
    </submittedName>
</protein>
<dbReference type="Proteomes" id="UP000005240">
    <property type="component" value="Unassembled WGS sequence"/>
</dbReference>
<dbReference type="AlphaFoldDB" id="A0A0C4EQD8"/>
<gene>
    <name evidence="1" type="ORF">PTTG_02996</name>
</gene>